<dbReference type="EC" id="2.7.13.3" evidence="14"/>
<dbReference type="InterPro" id="IPR036890">
    <property type="entry name" value="HATPase_C_sf"/>
</dbReference>
<keyword evidence="11 14" id="KW-1133">Transmembrane helix</keyword>
<comment type="subcellular location">
    <subcellularLocation>
        <location evidence="2 14">Cell inner membrane</location>
    </subcellularLocation>
</comment>
<evidence type="ECO:0000256" key="9">
    <source>
        <dbReference type="ARBA" id="ARBA00022777"/>
    </source>
</evidence>
<keyword evidence="18" id="KW-1185">Reference proteome</keyword>
<dbReference type="AlphaFoldDB" id="A0A370FB42"/>
<accession>A0A370FB42</accession>
<organism evidence="17 18">
    <name type="scientific">Pseudacidovorax intermedius</name>
    <dbReference type="NCBI Taxonomy" id="433924"/>
    <lineage>
        <taxon>Bacteria</taxon>
        <taxon>Pseudomonadati</taxon>
        <taxon>Pseudomonadota</taxon>
        <taxon>Betaproteobacteria</taxon>
        <taxon>Burkholderiales</taxon>
        <taxon>Comamonadaceae</taxon>
        <taxon>Pseudacidovorax</taxon>
    </lineage>
</organism>
<dbReference type="FunFam" id="1.10.287.130:FF:000001">
    <property type="entry name" value="Two-component sensor histidine kinase"/>
    <property type="match status" value="1"/>
</dbReference>
<dbReference type="PROSITE" id="PS50109">
    <property type="entry name" value="HIS_KIN"/>
    <property type="match status" value="1"/>
</dbReference>
<feature type="transmembrane region" description="Helical" evidence="14">
    <location>
        <begin position="160"/>
        <end position="181"/>
    </location>
</feature>
<dbReference type="GO" id="GO:0000155">
    <property type="term" value="F:phosphorelay sensor kinase activity"/>
    <property type="evidence" value="ECO:0007669"/>
    <property type="project" value="InterPro"/>
</dbReference>
<dbReference type="SMART" id="SM00304">
    <property type="entry name" value="HAMP"/>
    <property type="match status" value="1"/>
</dbReference>
<dbReference type="SMART" id="SM00388">
    <property type="entry name" value="HisKA"/>
    <property type="match status" value="1"/>
</dbReference>
<evidence type="ECO:0000256" key="14">
    <source>
        <dbReference type="RuleBase" id="RU364088"/>
    </source>
</evidence>
<evidence type="ECO:0000313" key="18">
    <source>
        <dbReference type="Proteomes" id="UP000255265"/>
    </source>
</evidence>
<evidence type="ECO:0000256" key="12">
    <source>
        <dbReference type="ARBA" id="ARBA00023012"/>
    </source>
</evidence>
<keyword evidence="7 14" id="KW-0812">Transmembrane</keyword>
<protein>
    <recommendedName>
        <fullName evidence="14">Sensor protein</fullName>
        <ecNumber evidence="14">2.7.13.3</ecNumber>
    </recommendedName>
</protein>
<dbReference type="InterPro" id="IPR036097">
    <property type="entry name" value="HisK_dim/P_sf"/>
</dbReference>
<evidence type="ECO:0000256" key="10">
    <source>
        <dbReference type="ARBA" id="ARBA00022840"/>
    </source>
</evidence>
<keyword evidence="4 14" id="KW-0997">Cell inner membrane</keyword>
<feature type="domain" description="HAMP" evidence="16">
    <location>
        <begin position="182"/>
        <end position="235"/>
    </location>
</feature>
<reference evidence="17 18" key="1">
    <citation type="submission" date="2018-07" db="EMBL/GenBank/DDBJ databases">
        <title>Genomic Encyclopedia of Type Strains, Phase IV (KMG-IV): sequencing the most valuable type-strain genomes for metagenomic binning, comparative biology and taxonomic classification.</title>
        <authorList>
            <person name="Goeker M."/>
        </authorList>
    </citation>
    <scope>NUCLEOTIDE SEQUENCE [LARGE SCALE GENOMIC DNA]</scope>
    <source>
        <strain evidence="17 18">DSM 21352</strain>
    </source>
</reference>
<keyword evidence="12 14" id="KW-0902">Two-component regulatory system</keyword>
<keyword evidence="8 14" id="KW-0547">Nucleotide-binding</keyword>
<dbReference type="SUPFAM" id="SSF47384">
    <property type="entry name" value="Homodimeric domain of signal transducing histidine kinase"/>
    <property type="match status" value="1"/>
</dbReference>
<evidence type="ECO:0000256" key="8">
    <source>
        <dbReference type="ARBA" id="ARBA00022741"/>
    </source>
</evidence>
<dbReference type="PANTHER" id="PTHR45436">
    <property type="entry name" value="SENSOR HISTIDINE KINASE YKOH"/>
    <property type="match status" value="1"/>
</dbReference>
<dbReference type="PRINTS" id="PR00344">
    <property type="entry name" value="BCTRLSENSOR"/>
</dbReference>
<dbReference type="RefSeq" id="WP_114804361.1">
    <property type="nucleotide sequence ID" value="NZ_QQAV01000011.1"/>
</dbReference>
<dbReference type="SMART" id="SM00387">
    <property type="entry name" value="HATPase_c"/>
    <property type="match status" value="1"/>
</dbReference>
<keyword evidence="13 14" id="KW-0472">Membrane</keyword>
<dbReference type="Pfam" id="PF02518">
    <property type="entry name" value="HATPase_c"/>
    <property type="match status" value="1"/>
</dbReference>
<dbReference type="Gene3D" id="1.10.287.130">
    <property type="match status" value="1"/>
</dbReference>
<feature type="transmembrane region" description="Helical" evidence="14">
    <location>
        <begin position="6"/>
        <end position="33"/>
    </location>
</feature>
<dbReference type="InterPro" id="IPR005467">
    <property type="entry name" value="His_kinase_dom"/>
</dbReference>
<dbReference type="Proteomes" id="UP000255265">
    <property type="component" value="Unassembled WGS sequence"/>
</dbReference>
<dbReference type="InterPro" id="IPR006290">
    <property type="entry name" value="CztS_silS_copS"/>
</dbReference>
<dbReference type="GO" id="GO:0005524">
    <property type="term" value="F:ATP binding"/>
    <property type="evidence" value="ECO:0007669"/>
    <property type="project" value="UniProtKB-KW"/>
</dbReference>
<keyword evidence="5" id="KW-0597">Phosphoprotein</keyword>
<dbReference type="OrthoDB" id="9786919at2"/>
<evidence type="ECO:0000256" key="13">
    <source>
        <dbReference type="ARBA" id="ARBA00023136"/>
    </source>
</evidence>
<dbReference type="Pfam" id="PF00512">
    <property type="entry name" value="HisKA"/>
    <property type="match status" value="1"/>
</dbReference>
<dbReference type="PANTHER" id="PTHR45436:SF9">
    <property type="entry name" value="SENSOR PROTEIN"/>
    <property type="match status" value="1"/>
</dbReference>
<keyword evidence="10 14" id="KW-0067">ATP-binding</keyword>
<dbReference type="InterPro" id="IPR050428">
    <property type="entry name" value="TCS_sensor_his_kinase"/>
</dbReference>
<keyword evidence="9 14" id="KW-0418">Kinase</keyword>
<dbReference type="PROSITE" id="PS50885">
    <property type="entry name" value="HAMP"/>
    <property type="match status" value="1"/>
</dbReference>
<dbReference type="EMBL" id="QQAV01000011">
    <property type="protein sequence ID" value="RDI20139.1"/>
    <property type="molecule type" value="Genomic_DNA"/>
</dbReference>
<evidence type="ECO:0000256" key="7">
    <source>
        <dbReference type="ARBA" id="ARBA00022692"/>
    </source>
</evidence>
<proteinExistence type="predicted"/>
<keyword evidence="3 14" id="KW-1003">Cell membrane</keyword>
<dbReference type="Gene3D" id="3.30.565.10">
    <property type="entry name" value="Histidine kinase-like ATPase, C-terminal domain"/>
    <property type="match status" value="1"/>
</dbReference>
<evidence type="ECO:0000259" key="15">
    <source>
        <dbReference type="PROSITE" id="PS50109"/>
    </source>
</evidence>
<evidence type="ECO:0000256" key="11">
    <source>
        <dbReference type="ARBA" id="ARBA00022989"/>
    </source>
</evidence>
<evidence type="ECO:0000256" key="3">
    <source>
        <dbReference type="ARBA" id="ARBA00022475"/>
    </source>
</evidence>
<dbReference type="InterPro" id="IPR004358">
    <property type="entry name" value="Sig_transdc_His_kin-like_C"/>
</dbReference>
<evidence type="ECO:0000259" key="16">
    <source>
        <dbReference type="PROSITE" id="PS50885"/>
    </source>
</evidence>
<gene>
    <name evidence="17" type="ORF">DFR41_111115</name>
</gene>
<comment type="caution">
    <text evidence="17">The sequence shown here is derived from an EMBL/GenBank/DDBJ whole genome shotgun (WGS) entry which is preliminary data.</text>
</comment>
<dbReference type="InterPro" id="IPR003594">
    <property type="entry name" value="HATPase_dom"/>
</dbReference>
<dbReference type="Gene3D" id="6.10.340.10">
    <property type="match status" value="1"/>
</dbReference>
<dbReference type="InterPro" id="IPR003660">
    <property type="entry name" value="HAMP_dom"/>
</dbReference>
<evidence type="ECO:0000256" key="6">
    <source>
        <dbReference type="ARBA" id="ARBA00022679"/>
    </source>
</evidence>
<evidence type="ECO:0000256" key="2">
    <source>
        <dbReference type="ARBA" id="ARBA00004533"/>
    </source>
</evidence>
<sequence length="456" mass="49755">MRRGSIALRLALMFTAVAVFIFALLGVALLQVLRHELRRHEREEVQSRLEDVRYMLEHGRSSQLGLRVREKISALESRNGEVRYWMWSEAPGFRWADGAQAMADALHEEDGVVELPLGPNGRPMALMSARLPANDVRPEVQLIAGVSGAAPRQTLHTFEAAMALLALTGAGVAALMGYWVARVGLRPLQRLSAEAQGIGPDNRGQRLQLPALPIELTDMGQSFNAALDRLDGAYRQLETFNADVAHELRTPLANLIGQTQVTLARERDAAALREVLQSNLEELERLRSIVADMLFLARAEQGERARRLVDAPLALEVAKTVEFFDVLLDEAGLRVDVQGDAIAPIETALFRRALSNLLHNAIQHSSGGDVIGVRIEPLAGGARVSVSNPSAPLAPEALARLFDRFYRGDSSRPNSGENHGLGLSIVRAVAAMHGGQVFAQWADGEITVGFTVAPRR</sequence>
<evidence type="ECO:0000256" key="1">
    <source>
        <dbReference type="ARBA" id="ARBA00000085"/>
    </source>
</evidence>
<comment type="function">
    <text evidence="14">Member of a two-component regulatory system.</text>
</comment>
<dbReference type="Pfam" id="PF00672">
    <property type="entry name" value="HAMP"/>
    <property type="match status" value="1"/>
</dbReference>
<evidence type="ECO:0000256" key="4">
    <source>
        <dbReference type="ARBA" id="ARBA00022519"/>
    </source>
</evidence>
<dbReference type="InterPro" id="IPR003661">
    <property type="entry name" value="HisK_dim/P_dom"/>
</dbReference>
<name>A0A370FB42_9BURK</name>
<evidence type="ECO:0000256" key="5">
    <source>
        <dbReference type="ARBA" id="ARBA00022553"/>
    </source>
</evidence>
<dbReference type="GO" id="GO:0005886">
    <property type="term" value="C:plasma membrane"/>
    <property type="evidence" value="ECO:0007669"/>
    <property type="project" value="UniProtKB-SubCell"/>
</dbReference>
<keyword evidence="6 14" id="KW-0808">Transferase</keyword>
<comment type="catalytic activity">
    <reaction evidence="1 14">
        <text>ATP + protein L-histidine = ADP + protein N-phospho-L-histidine.</text>
        <dbReference type="EC" id="2.7.13.3"/>
    </reaction>
</comment>
<dbReference type="NCBIfam" id="TIGR01386">
    <property type="entry name" value="cztS_silS_copS"/>
    <property type="match status" value="1"/>
</dbReference>
<dbReference type="CDD" id="cd00082">
    <property type="entry name" value="HisKA"/>
    <property type="match status" value="1"/>
</dbReference>
<dbReference type="CDD" id="cd00075">
    <property type="entry name" value="HATPase"/>
    <property type="match status" value="1"/>
</dbReference>
<dbReference type="SUPFAM" id="SSF55874">
    <property type="entry name" value="ATPase domain of HSP90 chaperone/DNA topoisomerase II/histidine kinase"/>
    <property type="match status" value="1"/>
</dbReference>
<feature type="domain" description="Histidine kinase" evidence="15">
    <location>
        <begin position="243"/>
        <end position="456"/>
    </location>
</feature>
<evidence type="ECO:0000313" key="17">
    <source>
        <dbReference type="EMBL" id="RDI20139.1"/>
    </source>
</evidence>